<accession>A0A0A7E6I0</accession>
<evidence type="ECO:0000256" key="4">
    <source>
        <dbReference type="ARBA" id="ARBA00022670"/>
    </source>
</evidence>
<dbReference type="EMBL" id="KM823835">
    <property type="protein sequence ID" value="AIY60699.1"/>
    <property type="molecule type" value="mRNA"/>
</dbReference>
<evidence type="ECO:0000256" key="2">
    <source>
        <dbReference type="ARBA" id="ARBA00004141"/>
    </source>
</evidence>
<dbReference type="GeneID" id="109822245"/>
<evidence type="ECO:0000256" key="10">
    <source>
        <dbReference type="RuleBase" id="RU362115"/>
    </source>
</evidence>
<reference evidence="12" key="1">
    <citation type="journal article" date="2014" name="New Phytol.">
        <title>Differential evolution of members of the rhomboid gene family with conservative and divergent patterns.</title>
        <authorList>
            <person name="Li Q."/>
            <person name="Zhang N."/>
            <person name="Zhang L."/>
            <person name="Ma H."/>
        </authorList>
    </citation>
    <scope>NUCLEOTIDE SEQUENCE</scope>
</reference>
<dbReference type="PANTHER" id="PTHR22936">
    <property type="entry name" value="RHOMBOID-RELATED"/>
    <property type="match status" value="1"/>
</dbReference>
<keyword evidence="8 10" id="KW-1133">Transmembrane helix</keyword>
<dbReference type="GO" id="GO:0016020">
    <property type="term" value="C:membrane"/>
    <property type="evidence" value="ECO:0007669"/>
    <property type="project" value="UniProtKB-SubCell"/>
</dbReference>
<dbReference type="FunFam" id="1.20.1540.10:FF:000019">
    <property type="entry name" value="RHOMBOID-like protein"/>
    <property type="match status" value="1"/>
</dbReference>
<dbReference type="Pfam" id="PF01694">
    <property type="entry name" value="Rhomboid"/>
    <property type="match status" value="1"/>
</dbReference>
<dbReference type="InterPro" id="IPR022764">
    <property type="entry name" value="Peptidase_S54_rhomboid_dom"/>
</dbReference>
<dbReference type="SUPFAM" id="SSF144091">
    <property type="entry name" value="Rhomboid-like"/>
    <property type="match status" value="1"/>
</dbReference>
<keyword evidence="5 10" id="KW-0812">Transmembrane</keyword>
<evidence type="ECO:0000256" key="7">
    <source>
        <dbReference type="ARBA" id="ARBA00022825"/>
    </source>
</evidence>
<evidence type="ECO:0000256" key="3">
    <source>
        <dbReference type="ARBA" id="ARBA00009045"/>
    </source>
</evidence>
<dbReference type="EC" id="3.4.21.105" evidence="10"/>
<keyword evidence="4 10" id="KW-0645">Protease</keyword>
<feature type="transmembrane region" description="Helical" evidence="10">
    <location>
        <begin position="192"/>
        <end position="211"/>
    </location>
</feature>
<evidence type="ECO:0000256" key="5">
    <source>
        <dbReference type="ARBA" id="ARBA00022692"/>
    </source>
</evidence>
<comment type="subcellular location">
    <subcellularLocation>
        <location evidence="2 10">Membrane</location>
        <topology evidence="2 10">Multi-pass membrane protein</topology>
    </subcellularLocation>
</comment>
<dbReference type="PANTHER" id="PTHR22936:SF69">
    <property type="entry name" value="RHOMBOID-LIKE PROTEIN"/>
    <property type="match status" value="1"/>
</dbReference>
<keyword evidence="7 10" id="KW-0720">Serine protease</keyword>
<dbReference type="InterPro" id="IPR002610">
    <property type="entry name" value="Peptidase_S54_rhomboid-like"/>
</dbReference>
<keyword evidence="9 10" id="KW-0472">Membrane</keyword>
<dbReference type="GO" id="GO:0006508">
    <property type="term" value="P:proteolysis"/>
    <property type="evidence" value="ECO:0007669"/>
    <property type="project" value="UniProtKB-KW"/>
</dbReference>
<feature type="transmembrane region" description="Helical" evidence="10">
    <location>
        <begin position="217"/>
        <end position="235"/>
    </location>
</feature>
<keyword evidence="6 10" id="KW-0378">Hydrolase</keyword>
<protein>
    <recommendedName>
        <fullName evidence="10">RHOMBOID-like protein</fullName>
        <ecNumber evidence="10">3.4.21.105</ecNumber>
    </recommendedName>
</protein>
<feature type="domain" description="Peptidase S54 rhomboid" evidence="11">
    <location>
        <begin position="98"/>
        <end position="234"/>
    </location>
</feature>
<dbReference type="InterPro" id="IPR035952">
    <property type="entry name" value="Rhomboid-like_sf"/>
</dbReference>
<feature type="transmembrane region" description="Helical" evidence="10">
    <location>
        <begin position="262"/>
        <end position="284"/>
    </location>
</feature>
<dbReference type="GO" id="GO:0005737">
    <property type="term" value="C:cytoplasm"/>
    <property type="evidence" value="ECO:0007669"/>
    <property type="project" value="UniProtKB-ARBA"/>
</dbReference>
<dbReference type="GO" id="GO:0004252">
    <property type="term" value="F:serine-type endopeptidase activity"/>
    <property type="evidence" value="ECO:0007669"/>
    <property type="project" value="InterPro"/>
</dbReference>
<proteinExistence type="evidence at transcript level"/>
<name>A0A0A7E6I0_ASPOF</name>
<dbReference type="Gene3D" id="1.20.1540.10">
    <property type="entry name" value="Rhomboid-like"/>
    <property type="match status" value="1"/>
</dbReference>
<evidence type="ECO:0000256" key="9">
    <source>
        <dbReference type="ARBA" id="ARBA00023136"/>
    </source>
</evidence>
<feature type="transmembrane region" description="Helical" evidence="10">
    <location>
        <begin position="101"/>
        <end position="128"/>
    </location>
</feature>
<sequence>MAKPSRAQYFDDDDDDDAEREWRPWLIPVFVVANVAVFIAVMYVNNCPAHSNPYGSCVVGFLRRFSFQPLRENPLVGPSSSALEKLGALEWDKVVHQHQGWRLIACIWLHAGIIHLLANMLSLVFIGIRLEQQFGFVRIGIIYLISGFGGSVLSTLFIRNNISVGASGALFGLLGAMLSELITNWTIYSNKVAALLTLIVIITINLALGILPHVDNFAHIGGFLTGFFLGFILLIRPQFGWMERSNLPPSSRVKSKYKVYQHALWVIAVLLLIAGFASGLIMLFRGVNGNEKCHWCHYLSCVPTSKWNCKN</sequence>
<evidence type="ECO:0000259" key="11">
    <source>
        <dbReference type="Pfam" id="PF01694"/>
    </source>
</evidence>
<dbReference type="RefSeq" id="XP_020243999.1">
    <property type="nucleotide sequence ID" value="XM_020388410.1"/>
</dbReference>
<evidence type="ECO:0000256" key="1">
    <source>
        <dbReference type="ARBA" id="ARBA00000156"/>
    </source>
</evidence>
<feature type="transmembrane region" description="Helical" evidence="10">
    <location>
        <begin position="140"/>
        <end position="158"/>
    </location>
</feature>
<comment type="catalytic activity">
    <reaction evidence="1 10">
        <text>Cleaves type-1 transmembrane domains using a catalytic dyad composed of serine and histidine that are contributed by different transmembrane domains.</text>
        <dbReference type="EC" id="3.4.21.105"/>
    </reaction>
</comment>
<feature type="transmembrane region" description="Helical" evidence="10">
    <location>
        <begin position="25"/>
        <end position="44"/>
    </location>
</feature>
<organism evidence="12">
    <name type="scientific">Asparagus officinalis</name>
    <name type="common">Garden asparagus</name>
    <dbReference type="NCBI Taxonomy" id="4686"/>
    <lineage>
        <taxon>Eukaryota</taxon>
        <taxon>Viridiplantae</taxon>
        <taxon>Streptophyta</taxon>
        <taxon>Embryophyta</taxon>
        <taxon>Tracheophyta</taxon>
        <taxon>Spermatophyta</taxon>
        <taxon>Magnoliopsida</taxon>
        <taxon>Liliopsida</taxon>
        <taxon>Asparagales</taxon>
        <taxon>Asparagaceae</taxon>
        <taxon>Asparagoideae</taxon>
        <taxon>Asparagus</taxon>
    </lineage>
</organism>
<evidence type="ECO:0000256" key="8">
    <source>
        <dbReference type="ARBA" id="ARBA00022989"/>
    </source>
</evidence>
<dbReference type="KEGG" id="aof:109822245"/>
<dbReference type="AlphaFoldDB" id="A0A0A7E6I0"/>
<feature type="transmembrane region" description="Helical" evidence="10">
    <location>
        <begin position="164"/>
        <end position="185"/>
    </location>
</feature>
<comment type="function">
    <text evidence="10">Serine protease involved in intramembrane proteolysis.</text>
</comment>
<comment type="similarity">
    <text evidence="3 10">Belongs to the peptidase S54 family.</text>
</comment>
<evidence type="ECO:0000256" key="6">
    <source>
        <dbReference type="ARBA" id="ARBA00022801"/>
    </source>
</evidence>
<dbReference type="GO" id="GO:0012505">
    <property type="term" value="C:endomembrane system"/>
    <property type="evidence" value="ECO:0007669"/>
    <property type="project" value="UniProtKB-ARBA"/>
</dbReference>
<dbReference type="OrthoDB" id="418595at2759"/>
<evidence type="ECO:0000313" key="12">
    <source>
        <dbReference type="EMBL" id="AIY60699.1"/>
    </source>
</evidence>